<dbReference type="PANTHER" id="PTHR44154">
    <property type="entry name" value="QUINONE OXIDOREDUCTASE"/>
    <property type="match status" value="1"/>
</dbReference>
<dbReference type="InterPro" id="IPR011032">
    <property type="entry name" value="GroES-like_sf"/>
</dbReference>
<proteinExistence type="predicted"/>
<dbReference type="SMART" id="SM00829">
    <property type="entry name" value="PKS_ER"/>
    <property type="match status" value="1"/>
</dbReference>
<keyword evidence="1" id="KW-0521">NADP</keyword>
<dbReference type="Pfam" id="PF08240">
    <property type="entry name" value="ADH_N"/>
    <property type="match status" value="1"/>
</dbReference>
<keyword evidence="4" id="KW-1185">Reference proteome</keyword>
<dbReference type="GO" id="GO:0016491">
    <property type="term" value="F:oxidoreductase activity"/>
    <property type="evidence" value="ECO:0007669"/>
    <property type="project" value="InterPro"/>
</dbReference>
<dbReference type="InterPro" id="IPR051603">
    <property type="entry name" value="Zinc-ADH_QOR/CCCR"/>
</dbReference>
<feature type="domain" description="Enoyl reductase (ER)" evidence="2">
    <location>
        <begin position="9"/>
        <end position="313"/>
    </location>
</feature>
<dbReference type="SUPFAM" id="SSF51735">
    <property type="entry name" value="NAD(P)-binding Rossmann-fold domains"/>
    <property type="match status" value="1"/>
</dbReference>
<evidence type="ECO:0000256" key="1">
    <source>
        <dbReference type="ARBA" id="ARBA00022857"/>
    </source>
</evidence>
<dbReference type="RefSeq" id="WP_193490864.1">
    <property type="nucleotide sequence ID" value="NZ_BAAAMC010000010.1"/>
</dbReference>
<dbReference type="InterPro" id="IPR036291">
    <property type="entry name" value="NAD(P)-bd_dom_sf"/>
</dbReference>
<dbReference type="PANTHER" id="PTHR44154:SF1">
    <property type="entry name" value="QUINONE OXIDOREDUCTASE"/>
    <property type="match status" value="1"/>
</dbReference>
<dbReference type="InterPro" id="IPR020843">
    <property type="entry name" value="ER"/>
</dbReference>
<evidence type="ECO:0000259" key="2">
    <source>
        <dbReference type="SMART" id="SM00829"/>
    </source>
</evidence>
<dbReference type="SUPFAM" id="SSF50129">
    <property type="entry name" value="GroES-like"/>
    <property type="match status" value="1"/>
</dbReference>
<organism evidence="3 4">
    <name type="scientific">Mycolicibacterium murale</name>
    <dbReference type="NCBI Taxonomy" id="182220"/>
    <lineage>
        <taxon>Bacteria</taxon>
        <taxon>Bacillati</taxon>
        <taxon>Actinomycetota</taxon>
        <taxon>Actinomycetes</taxon>
        <taxon>Mycobacteriales</taxon>
        <taxon>Mycobacteriaceae</taxon>
        <taxon>Mycolicibacterium</taxon>
    </lineage>
</organism>
<dbReference type="InterPro" id="IPR013154">
    <property type="entry name" value="ADH-like_N"/>
</dbReference>
<dbReference type="Gene3D" id="3.40.50.720">
    <property type="entry name" value="NAD(P)-binding Rossmann-like Domain"/>
    <property type="match status" value="1"/>
</dbReference>
<dbReference type="Gene3D" id="3.90.180.10">
    <property type="entry name" value="Medium-chain alcohol dehydrogenases, catalytic domain"/>
    <property type="match status" value="1"/>
</dbReference>
<dbReference type="InterPro" id="IPR013149">
    <property type="entry name" value="ADH-like_C"/>
</dbReference>
<evidence type="ECO:0000313" key="4">
    <source>
        <dbReference type="Proteomes" id="UP000465241"/>
    </source>
</evidence>
<name>A0A7I9WTD2_9MYCO</name>
<dbReference type="AlphaFoldDB" id="A0A7I9WTD2"/>
<evidence type="ECO:0000313" key="3">
    <source>
        <dbReference type="EMBL" id="GFG60944.1"/>
    </source>
</evidence>
<protein>
    <submittedName>
        <fullName evidence="3">Oxidoreductase</fullName>
    </submittedName>
</protein>
<reference evidence="3 4" key="1">
    <citation type="journal article" date="2019" name="Emerg. Microbes Infect.">
        <title>Comprehensive subspecies identification of 175 nontuberculous mycobacteria species based on 7547 genomic profiles.</title>
        <authorList>
            <person name="Matsumoto Y."/>
            <person name="Kinjo T."/>
            <person name="Motooka D."/>
            <person name="Nabeya D."/>
            <person name="Jung N."/>
            <person name="Uechi K."/>
            <person name="Horii T."/>
            <person name="Iida T."/>
            <person name="Fujita J."/>
            <person name="Nakamura S."/>
        </authorList>
    </citation>
    <scope>NUCLEOTIDE SEQUENCE [LARGE SCALE GENOMIC DNA]</scope>
    <source>
        <strain evidence="3 4">JCM 13392</strain>
    </source>
</reference>
<accession>A0A7I9WTD2</accession>
<dbReference type="EMBL" id="BLKT01000003">
    <property type="protein sequence ID" value="GFG60944.1"/>
    <property type="molecule type" value="Genomic_DNA"/>
</dbReference>
<comment type="caution">
    <text evidence="3">The sequence shown here is derived from an EMBL/GenBank/DDBJ whole genome shotgun (WGS) entry which is preliminary data.</text>
</comment>
<dbReference type="CDD" id="cd08270">
    <property type="entry name" value="MDR4"/>
    <property type="match status" value="1"/>
</dbReference>
<dbReference type="Proteomes" id="UP000465241">
    <property type="component" value="Unassembled WGS sequence"/>
</dbReference>
<gene>
    <name evidence="3" type="ORF">MMUR_50800</name>
</gene>
<dbReference type="Pfam" id="PF00107">
    <property type="entry name" value="ADH_zinc_N"/>
    <property type="match status" value="1"/>
</dbReference>
<sequence length="316" mass="32160">MRAIIADRQAPRGVRIASVPDPEPKPNQALVRIRAASLNFGEVATVAGVLPPGIDRPDDGALLGVDAAGIVERAAEDGSGPPAGTAVVTFGLGGAWAELRAVGTDSVGALPDGADLAAAAAVPGAGLTALRALQRANITTGDRVLITGATGGVGRFAVQLARLDGAHVIACTSKPDVHGDELRRLGAAEVVSTPVAVDEPLNAVLDMVGGQQLVEAFRRLAPNSTLVAVGHSAEEDEVFAFGDLFGDGQRHDRALVTFHLSGCGDLGPDLARLAHAVAAGDVDPGVCWTGSWSTFDTAADQLLGRRLHGKAVITID</sequence>